<dbReference type="GO" id="GO:0016616">
    <property type="term" value="F:oxidoreductase activity, acting on the CH-OH group of donors, NAD or NADP as acceptor"/>
    <property type="evidence" value="ECO:0007669"/>
    <property type="project" value="TreeGrafter"/>
</dbReference>
<accession>A0A2H9VP62</accession>
<name>A0A2H9VP62_9SPHI</name>
<gene>
    <name evidence="1" type="ORF">CLV57_3245</name>
</gene>
<dbReference type="PANTHER" id="PTHR45458:SF1">
    <property type="entry name" value="SHORT CHAIN DEHYDROGENASE"/>
    <property type="match status" value="1"/>
</dbReference>
<dbReference type="Proteomes" id="UP000242687">
    <property type="component" value="Unassembled WGS sequence"/>
</dbReference>
<sequence length="223" mass="23629">MNNIKSALITGASAGIGLDLTKKLLAEGITVIAVTRSGEILDYSHLELTVLKGDISNEESIKSVAQQVSQMGITIDCLINNAGVGVDFDTEVPTAAALNASFATNTTGTALFTEALLPNIADGGQILFLSTIMSLLRAASADSPAYRMSKAALNMYVVMLSQRLSKRGIRVTALHPGWVQTRMGGDKAPTTIEQSVNGIYKAITENTETGKFWNVDSAGIENY</sequence>
<dbReference type="PANTHER" id="PTHR45458">
    <property type="entry name" value="SHORT-CHAIN DEHYDROGENASE/REDUCTASE SDR"/>
    <property type="match status" value="1"/>
</dbReference>
<organism evidence="1 2">
    <name type="scientific">Mucilaginibacter auburnensis</name>
    <dbReference type="NCBI Taxonomy" id="1457233"/>
    <lineage>
        <taxon>Bacteria</taxon>
        <taxon>Pseudomonadati</taxon>
        <taxon>Bacteroidota</taxon>
        <taxon>Sphingobacteriia</taxon>
        <taxon>Sphingobacteriales</taxon>
        <taxon>Sphingobacteriaceae</taxon>
        <taxon>Mucilaginibacter</taxon>
    </lineage>
</organism>
<evidence type="ECO:0000313" key="1">
    <source>
        <dbReference type="EMBL" id="PJJ80101.1"/>
    </source>
</evidence>
<dbReference type="InterPro" id="IPR036291">
    <property type="entry name" value="NAD(P)-bd_dom_sf"/>
</dbReference>
<proteinExistence type="predicted"/>
<protein>
    <submittedName>
        <fullName evidence="1">Short-subunit dehydrogenase</fullName>
    </submittedName>
</protein>
<dbReference type="SUPFAM" id="SSF51735">
    <property type="entry name" value="NAD(P)-binding Rossmann-fold domains"/>
    <property type="match status" value="1"/>
</dbReference>
<dbReference type="EMBL" id="PGFJ01000002">
    <property type="protein sequence ID" value="PJJ80101.1"/>
    <property type="molecule type" value="Genomic_DNA"/>
</dbReference>
<dbReference type="PRINTS" id="PR00081">
    <property type="entry name" value="GDHRDH"/>
</dbReference>
<dbReference type="InterPro" id="IPR052184">
    <property type="entry name" value="SDR_enzymes"/>
</dbReference>
<evidence type="ECO:0000313" key="2">
    <source>
        <dbReference type="Proteomes" id="UP000242687"/>
    </source>
</evidence>
<comment type="caution">
    <text evidence="1">The sequence shown here is derived from an EMBL/GenBank/DDBJ whole genome shotgun (WGS) entry which is preliminary data.</text>
</comment>
<dbReference type="AlphaFoldDB" id="A0A2H9VP62"/>
<dbReference type="InterPro" id="IPR002347">
    <property type="entry name" value="SDR_fam"/>
</dbReference>
<dbReference type="Pfam" id="PF00106">
    <property type="entry name" value="adh_short"/>
    <property type="match status" value="1"/>
</dbReference>
<reference evidence="1 2" key="1">
    <citation type="submission" date="2017-11" db="EMBL/GenBank/DDBJ databases">
        <title>Genomic Encyclopedia of Archaeal and Bacterial Type Strains, Phase II (KMG-II): From Individual Species to Whole Genera.</title>
        <authorList>
            <person name="Goeker M."/>
        </authorList>
    </citation>
    <scope>NUCLEOTIDE SEQUENCE [LARGE SCALE GENOMIC DNA]</scope>
    <source>
        <strain evidence="1 2">DSM 28175</strain>
    </source>
</reference>
<dbReference type="Gene3D" id="3.40.50.720">
    <property type="entry name" value="NAD(P)-binding Rossmann-like Domain"/>
    <property type="match status" value="1"/>
</dbReference>
<dbReference type="RefSeq" id="WP_100342396.1">
    <property type="nucleotide sequence ID" value="NZ_PGFJ01000002.1"/>
</dbReference>
<keyword evidence="2" id="KW-1185">Reference proteome</keyword>
<dbReference type="OrthoDB" id="5786478at2"/>